<name>A0A553IFF9_9PEZI</name>
<dbReference type="EMBL" id="VFLP01000001">
    <property type="protein sequence ID" value="TRX98938.1"/>
    <property type="molecule type" value="Genomic_DNA"/>
</dbReference>
<protein>
    <submittedName>
        <fullName evidence="2">Uncharacterized protein</fullName>
    </submittedName>
</protein>
<accession>A0A553IFF9</accession>
<dbReference type="Gene3D" id="1.10.287.1060">
    <property type="entry name" value="ESAT-6-like"/>
    <property type="match status" value="1"/>
</dbReference>
<dbReference type="Proteomes" id="UP000319160">
    <property type="component" value="Unassembled WGS sequence"/>
</dbReference>
<organism evidence="2 3">
    <name type="scientific">Xylaria flabelliformis</name>
    <dbReference type="NCBI Taxonomy" id="2512241"/>
    <lineage>
        <taxon>Eukaryota</taxon>
        <taxon>Fungi</taxon>
        <taxon>Dikarya</taxon>
        <taxon>Ascomycota</taxon>
        <taxon>Pezizomycotina</taxon>
        <taxon>Sordariomycetes</taxon>
        <taxon>Xylariomycetidae</taxon>
        <taxon>Xylariales</taxon>
        <taxon>Xylariaceae</taxon>
        <taxon>Xylaria</taxon>
    </lineage>
</organism>
<reference evidence="3" key="1">
    <citation type="submission" date="2019-06" db="EMBL/GenBank/DDBJ databases">
        <title>Draft genome sequence of the griseofulvin-producing fungus Xylaria cubensis strain G536.</title>
        <authorList>
            <person name="Mead M.E."/>
            <person name="Raja H.A."/>
            <person name="Steenwyk J.L."/>
            <person name="Knowles S.L."/>
            <person name="Oberlies N.H."/>
            <person name="Rokas A."/>
        </authorList>
    </citation>
    <scope>NUCLEOTIDE SEQUENCE [LARGE SCALE GENOMIC DNA]</scope>
    <source>
        <strain evidence="3">G536</strain>
    </source>
</reference>
<comment type="caution">
    <text evidence="2">The sequence shown here is derived from an EMBL/GenBank/DDBJ whole genome shotgun (WGS) entry which is preliminary data.</text>
</comment>
<keyword evidence="3" id="KW-1185">Reference proteome</keyword>
<sequence>MSGVRGWFGNFTAKKQEDTPKNATLGLHTQLGILRKREKHLVAQMEEQDIIARKNAGIADPESSIAAKAALRRKKVHEHSLDQTVAQIRTLDPLASPERPTVEHPNKKGPHVPRMKPLQHNTAERPSSRGIGLRKLLRSWLAT</sequence>
<feature type="region of interest" description="Disordered" evidence="1">
    <location>
        <begin position="93"/>
        <end position="130"/>
    </location>
</feature>
<gene>
    <name evidence="2" type="ORF">FHL15_000280</name>
</gene>
<proteinExistence type="predicted"/>
<dbReference type="AlphaFoldDB" id="A0A553IFF9"/>
<evidence type="ECO:0000313" key="2">
    <source>
        <dbReference type="EMBL" id="TRX98938.1"/>
    </source>
</evidence>
<evidence type="ECO:0000313" key="3">
    <source>
        <dbReference type="Proteomes" id="UP000319160"/>
    </source>
</evidence>
<evidence type="ECO:0000256" key="1">
    <source>
        <dbReference type="SAM" id="MobiDB-lite"/>
    </source>
</evidence>
<dbReference type="STRING" id="2512241.A0A553IFF9"/>
<dbReference type="OrthoDB" id="4751308at2759"/>